<dbReference type="PANTHER" id="PTHR23513">
    <property type="entry name" value="INTEGRAL MEMBRANE EFFLUX PROTEIN-RELATED"/>
    <property type="match status" value="1"/>
</dbReference>
<name>A0A0W1JCL9_DESHA</name>
<comment type="subcellular location">
    <subcellularLocation>
        <location evidence="1">Cell membrane</location>
        <topology evidence="1">Multi-pass membrane protein</topology>
    </subcellularLocation>
</comment>
<feature type="transmembrane region" description="Helical" evidence="6">
    <location>
        <begin position="225"/>
        <end position="250"/>
    </location>
</feature>
<sequence length="407" mass="44174">MSIDSSNGKQPWKRNFFTITIGQTISIVGSSAVQFTLIWWIASNTSSPLMLAMAGLFAFLPQLLLGPFAGVWVDRLKRKTVIICADLFIGMVAAVYALILIVVNPPFWSACAVLGIRAIGSVFHTPAIQSVIPLLVPEKELVRVNGWSQFAQTGALMLGPVLGAALYAIFPLSTVLLSDLAGASLASIAVAAVKIPELKKEKQLAPNFRKEMHEGVAVFQRDKKLCIVTLAAALSMIFYMPLSSFFALMASDYFKASAWHASIVQFGYSGGMMLCALLIGAYGRIKKKLFVVHIGLLGLGLTAFFCGLLPQNESAFWLFAALCTFMGASGNLYNIPYIAYMQEKIPREVQGRAFSIMSSLMSATMPLGLLIAGPVAEIYGVKFWFYLTGIAFFIITSISFLLVVSQP</sequence>
<evidence type="ECO:0000313" key="7">
    <source>
        <dbReference type="EMBL" id="KTE89253.1"/>
    </source>
</evidence>
<feature type="transmembrane region" description="Helical" evidence="6">
    <location>
        <begin position="352"/>
        <end position="371"/>
    </location>
</feature>
<dbReference type="SUPFAM" id="SSF103473">
    <property type="entry name" value="MFS general substrate transporter"/>
    <property type="match status" value="1"/>
</dbReference>
<feature type="transmembrane region" description="Helical" evidence="6">
    <location>
        <begin position="80"/>
        <end position="101"/>
    </location>
</feature>
<feature type="transmembrane region" description="Helical" evidence="6">
    <location>
        <begin position="289"/>
        <end position="310"/>
    </location>
</feature>
<dbReference type="OrthoDB" id="9775268at2"/>
<feature type="transmembrane region" description="Helical" evidence="6">
    <location>
        <begin position="262"/>
        <end position="282"/>
    </location>
</feature>
<dbReference type="Pfam" id="PF07690">
    <property type="entry name" value="MFS_1"/>
    <property type="match status" value="1"/>
</dbReference>
<protein>
    <submittedName>
        <fullName evidence="7">MFS transporter</fullName>
    </submittedName>
</protein>
<comment type="caution">
    <text evidence="7">The sequence shown here is derived from an EMBL/GenBank/DDBJ whole genome shotgun (WGS) entry which is preliminary data.</text>
</comment>
<dbReference type="RefSeq" id="WP_011461501.1">
    <property type="nucleotide sequence ID" value="NZ_LOCK01000083.1"/>
</dbReference>
<dbReference type="AlphaFoldDB" id="A0A0W1JCL9"/>
<evidence type="ECO:0000256" key="6">
    <source>
        <dbReference type="SAM" id="Phobius"/>
    </source>
</evidence>
<dbReference type="GO" id="GO:0005886">
    <property type="term" value="C:plasma membrane"/>
    <property type="evidence" value="ECO:0007669"/>
    <property type="project" value="UniProtKB-SubCell"/>
</dbReference>
<evidence type="ECO:0000256" key="3">
    <source>
        <dbReference type="ARBA" id="ARBA00022692"/>
    </source>
</evidence>
<feature type="transmembrane region" description="Helical" evidence="6">
    <location>
        <begin position="48"/>
        <end position="73"/>
    </location>
</feature>
<gene>
    <name evidence="7" type="ORF">AT727_12695</name>
</gene>
<proteinExistence type="predicted"/>
<feature type="transmembrane region" description="Helical" evidence="6">
    <location>
        <begin position="21"/>
        <end position="42"/>
    </location>
</feature>
<keyword evidence="4 6" id="KW-1133">Transmembrane helix</keyword>
<evidence type="ECO:0000256" key="4">
    <source>
        <dbReference type="ARBA" id="ARBA00022989"/>
    </source>
</evidence>
<organism evidence="7 8">
    <name type="scientific">Desulfitobacterium hafniense</name>
    <name type="common">Desulfitobacterium frappieri</name>
    <dbReference type="NCBI Taxonomy" id="49338"/>
    <lineage>
        <taxon>Bacteria</taxon>
        <taxon>Bacillati</taxon>
        <taxon>Bacillota</taxon>
        <taxon>Clostridia</taxon>
        <taxon>Eubacteriales</taxon>
        <taxon>Desulfitobacteriaceae</taxon>
        <taxon>Desulfitobacterium</taxon>
    </lineage>
</organism>
<accession>A0A0W1JCL9</accession>
<feature type="transmembrane region" description="Helical" evidence="6">
    <location>
        <begin position="149"/>
        <end position="170"/>
    </location>
</feature>
<dbReference type="CDD" id="cd06173">
    <property type="entry name" value="MFS_MefA_like"/>
    <property type="match status" value="1"/>
</dbReference>
<dbReference type="InterPro" id="IPR011701">
    <property type="entry name" value="MFS"/>
</dbReference>
<dbReference type="InterPro" id="IPR036259">
    <property type="entry name" value="MFS_trans_sf"/>
</dbReference>
<feature type="transmembrane region" description="Helical" evidence="6">
    <location>
        <begin position="383"/>
        <end position="404"/>
    </location>
</feature>
<evidence type="ECO:0000256" key="2">
    <source>
        <dbReference type="ARBA" id="ARBA00022475"/>
    </source>
</evidence>
<dbReference type="GO" id="GO:0022857">
    <property type="term" value="F:transmembrane transporter activity"/>
    <property type="evidence" value="ECO:0007669"/>
    <property type="project" value="InterPro"/>
</dbReference>
<reference evidence="7 8" key="1">
    <citation type="submission" date="2015-12" db="EMBL/GenBank/DDBJ databases">
        <title>Draft Genome Sequence of Desulfitobacterium hafniense Strain DH, a Sulfate-reducing Bacterium Isolated from Paddy Soils.</title>
        <authorList>
            <person name="Bao P."/>
            <person name="Zhang X."/>
            <person name="Li G."/>
        </authorList>
    </citation>
    <scope>NUCLEOTIDE SEQUENCE [LARGE SCALE GENOMIC DNA]</scope>
    <source>
        <strain evidence="7 8">DH</strain>
    </source>
</reference>
<dbReference type="Proteomes" id="UP000054623">
    <property type="component" value="Unassembled WGS sequence"/>
</dbReference>
<evidence type="ECO:0000256" key="5">
    <source>
        <dbReference type="ARBA" id="ARBA00023136"/>
    </source>
</evidence>
<evidence type="ECO:0000256" key="1">
    <source>
        <dbReference type="ARBA" id="ARBA00004651"/>
    </source>
</evidence>
<keyword evidence="3 6" id="KW-0812">Transmembrane</keyword>
<keyword evidence="2" id="KW-1003">Cell membrane</keyword>
<dbReference type="EMBL" id="LOCK01000083">
    <property type="protein sequence ID" value="KTE89253.1"/>
    <property type="molecule type" value="Genomic_DNA"/>
</dbReference>
<evidence type="ECO:0000313" key="8">
    <source>
        <dbReference type="Proteomes" id="UP000054623"/>
    </source>
</evidence>
<dbReference type="PANTHER" id="PTHR23513:SF6">
    <property type="entry name" value="MAJOR FACILITATOR SUPERFAMILY ASSOCIATED DOMAIN-CONTAINING PROTEIN"/>
    <property type="match status" value="1"/>
</dbReference>
<feature type="transmembrane region" description="Helical" evidence="6">
    <location>
        <begin position="316"/>
        <end position="340"/>
    </location>
</feature>
<dbReference type="Gene3D" id="1.20.1250.20">
    <property type="entry name" value="MFS general substrate transporter like domains"/>
    <property type="match status" value="1"/>
</dbReference>
<keyword evidence="5 6" id="KW-0472">Membrane</keyword>